<gene>
    <name evidence="2" type="ORF">CRG98_015605</name>
</gene>
<protein>
    <submittedName>
        <fullName evidence="2">Uncharacterized protein</fullName>
    </submittedName>
</protein>
<name>A0A2I0K612_PUNGR</name>
<dbReference type="EMBL" id="PGOL01000858">
    <property type="protein sequence ID" value="PKI63992.1"/>
    <property type="molecule type" value="Genomic_DNA"/>
</dbReference>
<keyword evidence="3" id="KW-1185">Reference proteome</keyword>
<sequence>MHFPSMLTPSRSIIPDDSCSLFICRASCPFHCAIANPKGCSPLKDSCLPRATGRALDTPGAVGGCATLPKPTIFKEGQTIEHHHQSPRMRQSRPARQASCIPQRFAQIPSLNSCFGSIPVIRVHPGHSGPSRLVGFIPAIRVHPGHSGPSGHSGSSGLNSGHSGPSGRSGPSGLNSDHSGPSGLNFGHSSPSGLNSGHSGPSDLNSGHSGSIRSKLRSFGSARSKFRSFGSIWSKFRSFGSIPVSFGYIPGYSGLSRSLSGLSRFKFPFRVHPGPKVLHNIPMCPSKKPALWHYSSPNHQSIERCPMWDSKNPSWCQSDQSHVREHFEGILLEPGHPRTLIDALSDRAPEGPGP</sequence>
<reference evidence="2 3" key="1">
    <citation type="submission" date="2017-11" db="EMBL/GenBank/DDBJ databases">
        <title>De-novo sequencing of pomegranate (Punica granatum L.) genome.</title>
        <authorList>
            <person name="Akparov Z."/>
            <person name="Amiraslanov A."/>
            <person name="Hajiyeva S."/>
            <person name="Abbasov M."/>
            <person name="Kaur K."/>
            <person name="Hamwieh A."/>
            <person name="Solovyev V."/>
            <person name="Salamov A."/>
            <person name="Braich B."/>
            <person name="Kosarev P."/>
            <person name="Mahmoud A."/>
            <person name="Hajiyev E."/>
            <person name="Babayeva S."/>
            <person name="Izzatullayeva V."/>
            <person name="Mammadov A."/>
            <person name="Mammadov A."/>
            <person name="Sharifova S."/>
            <person name="Ojaghi J."/>
            <person name="Eynullazada K."/>
            <person name="Bayramov B."/>
            <person name="Abdulazimova A."/>
            <person name="Shahmuradov I."/>
        </authorList>
    </citation>
    <scope>NUCLEOTIDE SEQUENCE [LARGE SCALE GENOMIC DNA]</scope>
    <source>
        <strain evidence="3">cv. AG2017</strain>
        <tissue evidence="2">Leaf</tissue>
    </source>
</reference>
<organism evidence="2 3">
    <name type="scientific">Punica granatum</name>
    <name type="common">Pomegranate</name>
    <dbReference type="NCBI Taxonomy" id="22663"/>
    <lineage>
        <taxon>Eukaryota</taxon>
        <taxon>Viridiplantae</taxon>
        <taxon>Streptophyta</taxon>
        <taxon>Embryophyta</taxon>
        <taxon>Tracheophyta</taxon>
        <taxon>Spermatophyta</taxon>
        <taxon>Magnoliopsida</taxon>
        <taxon>eudicotyledons</taxon>
        <taxon>Gunneridae</taxon>
        <taxon>Pentapetalae</taxon>
        <taxon>rosids</taxon>
        <taxon>malvids</taxon>
        <taxon>Myrtales</taxon>
        <taxon>Lythraceae</taxon>
        <taxon>Punica</taxon>
    </lineage>
</organism>
<evidence type="ECO:0000313" key="3">
    <source>
        <dbReference type="Proteomes" id="UP000233551"/>
    </source>
</evidence>
<feature type="region of interest" description="Disordered" evidence="1">
    <location>
        <begin position="79"/>
        <end position="98"/>
    </location>
</feature>
<feature type="compositionally biased region" description="Polar residues" evidence="1">
    <location>
        <begin position="187"/>
        <end position="212"/>
    </location>
</feature>
<evidence type="ECO:0000256" key="1">
    <source>
        <dbReference type="SAM" id="MobiDB-lite"/>
    </source>
</evidence>
<dbReference type="AlphaFoldDB" id="A0A2I0K612"/>
<evidence type="ECO:0000313" key="2">
    <source>
        <dbReference type="EMBL" id="PKI63992.1"/>
    </source>
</evidence>
<feature type="region of interest" description="Disordered" evidence="1">
    <location>
        <begin position="144"/>
        <end position="214"/>
    </location>
</feature>
<comment type="caution">
    <text evidence="2">The sequence shown here is derived from an EMBL/GenBank/DDBJ whole genome shotgun (WGS) entry which is preliminary data.</text>
</comment>
<dbReference type="Proteomes" id="UP000233551">
    <property type="component" value="Unassembled WGS sequence"/>
</dbReference>
<accession>A0A2I0K612</accession>
<feature type="compositionally biased region" description="Low complexity" evidence="1">
    <location>
        <begin position="145"/>
        <end position="173"/>
    </location>
</feature>
<proteinExistence type="predicted"/>